<accession>J4I983</accession>
<proteinExistence type="predicted"/>
<evidence type="ECO:0000313" key="2">
    <source>
        <dbReference type="EMBL" id="CCM00711.1"/>
    </source>
</evidence>
<name>J4I983_9APHY</name>
<dbReference type="STRING" id="599839.J4I983"/>
<evidence type="ECO:0000256" key="1">
    <source>
        <dbReference type="SAM" id="MobiDB-lite"/>
    </source>
</evidence>
<organism evidence="2 3">
    <name type="scientific">Fibroporia radiculosa</name>
    <dbReference type="NCBI Taxonomy" id="599839"/>
    <lineage>
        <taxon>Eukaryota</taxon>
        <taxon>Fungi</taxon>
        <taxon>Dikarya</taxon>
        <taxon>Basidiomycota</taxon>
        <taxon>Agaricomycotina</taxon>
        <taxon>Agaricomycetes</taxon>
        <taxon>Polyporales</taxon>
        <taxon>Fibroporiaceae</taxon>
        <taxon>Fibroporia</taxon>
    </lineage>
</organism>
<dbReference type="Proteomes" id="UP000006352">
    <property type="component" value="Unassembled WGS sequence"/>
</dbReference>
<dbReference type="HOGENOM" id="CLU_093522_4_0_1"/>
<reference evidence="2 3" key="1">
    <citation type="journal article" date="2012" name="Appl. Environ. Microbiol.">
        <title>Short-read sequencing for genomic analysis of the brown rot fungus Fibroporia radiculosa.</title>
        <authorList>
            <person name="Tang J.D."/>
            <person name="Perkins A.D."/>
            <person name="Sonstegard T.S."/>
            <person name="Schroeder S.G."/>
            <person name="Burgess S.C."/>
            <person name="Diehl S.V."/>
        </authorList>
    </citation>
    <scope>NUCLEOTIDE SEQUENCE [LARGE SCALE GENOMIC DNA]</scope>
    <source>
        <strain evidence="2 3">TFFH 294</strain>
    </source>
</reference>
<dbReference type="AlphaFoldDB" id="J4I983"/>
<feature type="region of interest" description="Disordered" evidence="1">
    <location>
        <begin position="1"/>
        <end position="26"/>
    </location>
</feature>
<dbReference type="RefSeq" id="XP_012179994.1">
    <property type="nucleotide sequence ID" value="XM_012324604.1"/>
</dbReference>
<dbReference type="OrthoDB" id="4590138at2759"/>
<keyword evidence="3" id="KW-1185">Reference proteome</keyword>
<dbReference type="GeneID" id="24095622"/>
<sequence>MSGEQAQPLPLPGPPNLSDNGQSALKVELDSEKGLKFEALGPIVVNSDGTMSRIANWEHMTEQEKERTMRVLVARNKIRIANQEKGAQELGPEN</sequence>
<dbReference type="PANTHER" id="PTHR39474">
    <property type="entry name" value="UNNAMED PRODUCT"/>
    <property type="match status" value="1"/>
</dbReference>
<dbReference type="EMBL" id="HE797000">
    <property type="protein sequence ID" value="CCM00711.1"/>
    <property type="molecule type" value="Genomic_DNA"/>
</dbReference>
<protein>
    <submittedName>
        <fullName evidence="2">Uncharacterized protein</fullName>
    </submittedName>
</protein>
<dbReference type="InParanoid" id="J4I983"/>
<dbReference type="PANTHER" id="PTHR39474:SF1">
    <property type="entry name" value="FUNGAL SPECIFIC TRANSCRIPTION FACTOR"/>
    <property type="match status" value="1"/>
</dbReference>
<evidence type="ECO:0000313" key="3">
    <source>
        <dbReference type="Proteomes" id="UP000006352"/>
    </source>
</evidence>
<gene>
    <name evidence="2" type="ORF">FIBRA_02751</name>
</gene>